<feature type="compositionally biased region" description="Basic and acidic residues" evidence="1">
    <location>
        <begin position="1"/>
        <end position="10"/>
    </location>
</feature>
<keyword evidence="3" id="KW-1185">Reference proteome</keyword>
<comment type="caution">
    <text evidence="2">The sequence shown here is derived from an EMBL/GenBank/DDBJ whole genome shotgun (WGS) entry which is preliminary data.</text>
</comment>
<protein>
    <submittedName>
        <fullName evidence="2">Uncharacterized protein</fullName>
    </submittedName>
</protein>
<name>A0ABP7QNC8_9BACT</name>
<evidence type="ECO:0000313" key="2">
    <source>
        <dbReference type="EMBL" id="GAA3985055.1"/>
    </source>
</evidence>
<evidence type="ECO:0000313" key="3">
    <source>
        <dbReference type="Proteomes" id="UP001501556"/>
    </source>
</evidence>
<dbReference type="Proteomes" id="UP001501556">
    <property type="component" value="Unassembled WGS sequence"/>
</dbReference>
<feature type="compositionally biased region" description="Basic and acidic residues" evidence="1">
    <location>
        <begin position="21"/>
        <end position="33"/>
    </location>
</feature>
<dbReference type="RefSeq" id="WP_345125992.1">
    <property type="nucleotide sequence ID" value="NZ_BAABDI010000026.1"/>
</dbReference>
<evidence type="ECO:0000256" key="1">
    <source>
        <dbReference type="SAM" id="MobiDB-lite"/>
    </source>
</evidence>
<reference evidence="3" key="1">
    <citation type="journal article" date="2019" name="Int. J. Syst. Evol. Microbiol.">
        <title>The Global Catalogue of Microorganisms (GCM) 10K type strain sequencing project: providing services to taxonomists for standard genome sequencing and annotation.</title>
        <authorList>
            <consortium name="The Broad Institute Genomics Platform"/>
            <consortium name="The Broad Institute Genome Sequencing Center for Infectious Disease"/>
            <person name="Wu L."/>
            <person name="Ma J."/>
        </authorList>
    </citation>
    <scope>NUCLEOTIDE SEQUENCE [LARGE SCALE GENOMIC DNA]</scope>
    <source>
        <strain evidence="3">JCM 17217</strain>
    </source>
</reference>
<organism evidence="2 3">
    <name type="scientific">Hymenobacter antarcticus</name>
    <dbReference type="NCBI Taxonomy" id="486270"/>
    <lineage>
        <taxon>Bacteria</taxon>
        <taxon>Pseudomonadati</taxon>
        <taxon>Bacteroidota</taxon>
        <taxon>Cytophagia</taxon>
        <taxon>Cytophagales</taxon>
        <taxon>Hymenobacteraceae</taxon>
        <taxon>Hymenobacter</taxon>
    </lineage>
</organism>
<gene>
    <name evidence="2" type="ORF">GCM10022407_32510</name>
</gene>
<dbReference type="EMBL" id="BAABDI010000026">
    <property type="protein sequence ID" value="GAA3985055.1"/>
    <property type="molecule type" value="Genomic_DNA"/>
</dbReference>
<accession>A0ABP7QNC8</accession>
<feature type="region of interest" description="Disordered" evidence="1">
    <location>
        <begin position="1"/>
        <end position="33"/>
    </location>
</feature>
<sequence>MDTPNPEDKKGGRKRLSKAVYKRDPNAPDKAPMKPEELAYSKVFSLRFTQSEWESITTKAALGSVTPTVIVRAGALELELRAVLSRVWTLEERAEYRELVNATNYYMKKAERKDLEPEERRQMQELYVEMRRLLDTLVPARIEQKEDKS</sequence>
<proteinExistence type="predicted"/>